<reference evidence="4 5" key="1">
    <citation type="journal article" date="2010" name="Science">
        <title>Genomic comparison of the ants Camponotus floridanus and Harpegnathos saltator.</title>
        <authorList>
            <person name="Bonasio R."/>
            <person name="Zhang G."/>
            <person name="Ye C."/>
            <person name="Mutti N.S."/>
            <person name="Fang X."/>
            <person name="Qin N."/>
            <person name="Donahue G."/>
            <person name="Yang P."/>
            <person name="Li Q."/>
            <person name="Li C."/>
            <person name="Zhang P."/>
            <person name="Huang Z."/>
            <person name="Berger S.L."/>
            <person name="Reinberg D."/>
            <person name="Wang J."/>
            <person name="Liebig J."/>
        </authorList>
    </citation>
    <scope>NUCLEOTIDE SEQUENCE [LARGE SCALE GENOMIC DNA]</scope>
    <source>
        <strain evidence="4 5">Hsal</strain>
    </source>
</reference>
<evidence type="ECO:0000313" key="5">
    <source>
        <dbReference type="Proteomes" id="UP000188912"/>
    </source>
</evidence>
<evidence type="ECO:0000256" key="1">
    <source>
        <dbReference type="SAM" id="MobiDB-lite"/>
    </source>
</evidence>
<dbReference type="NCBIfam" id="NF033677">
    <property type="entry name" value="biofilm_BapA_N"/>
    <property type="match status" value="1"/>
</dbReference>
<dbReference type="InterPro" id="IPR048051">
    <property type="entry name" value="BapA-like_prefix-like"/>
</dbReference>
<dbReference type="KEGG" id="thd:BHV28_12240"/>
<dbReference type="AlphaFoldDB" id="A0A1U9JVM0"/>
<dbReference type="EMBL" id="CP017315">
    <property type="protein sequence ID" value="AQS41909.1"/>
    <property type="molecule type" value="Genomic_DNA"/>
</dbReference>
<protein>
    <submittedName>
        <fullName evidence="4">Extracellular protein</fullName>
    </submittedName>
</protein>
<dbReference type="Gene3D" id="2.60.40.10">
    <property type="entry name" value="Immunoglobulins"/>
    <property type="match status" value="2"/>
</dbReference>
<feature type="domain" description="Biofilm-associated protein BapA-like prefix-like" evidence="3">
    <location>
        <begin position="16"/>
        <end position="83"/>
    </location>
</feature>
<organism evidence="4 5">
    <name type="scientific">Candidatus Tokpelaia hoelldobleri</name>
    <dbReference type="NCBI Taxonomy" id="1902579"/>
    <lineage>
        <taxon>Bacteria</taxon>
        <taxon>Pseudomonadati</taxon>
        <taxon>Pseudomonadota</taxon>
        <taxon>Alphaproteobacteria</taxon>
        <taxon>Hyphomicrobiales</taxon>
        <taxon>Candidatus Tokpelaia</taxon>
    </lineage>
</organism>
<evidence type="ECO:0000313" key="4">
    <source>
        <dbReference type="EMBL" id="AQS41909.1"/>
    </source>
</evidence>
<gene>
    <name evidence="4" type="ORF">BHV28_12240</name>
</gene>
<dbReference type="InterPro" id="IPR044016">
    <property type="entry name" value="Big_13"/>
</dbReference>
<dbReference type="Pfam" id="PF22783">
    <property type="entry name" value="BapA_N"/>
    <property type="match status" value="1"/>
</dbReference>
<evidence type="ECO:0000259" key="3">
    <source>
        <dbReference type="Pfam" id="PF22783"/>
    </source>
</evidence>
<dbReference type="Pfam" id="PF19077">
    <property type="entry name" value="Big_13"/>
    <property type="match status" value="1"/>
</dbReference>
<name>A0A1U9JVM0_9HYPH</name>
<evidence type="ECO:0000259" key="2">
    <source>
        <dbReference type="Pfam" id="PF19077"/>
    </source>
</evidence>
<sequence>MFFKSLQGTEVEAGGFSTASMTEKQSFVVHVSVANVANYVRWGNDLIIELNDGKTVRVNNFFVNGAGFHALLLAGGGSQLLVDFSQAMTSEGDGINDSVVRYHGVDESSSGKTLLSILGGAAALGGIAAAVSSGGGGGHSGGEEKVYPGIPGDYTIEDNVDGDEDDDLVDITGKEDIRDNTPTFKGEYLPPKGSDAPKAATVFFTFQQVKYDEDNPDKEPEKIGEPITREVTVDKDGNWALTEDDWDGDVLADGDWDITVVMKDKDGNIIGKDTGTVTVDTKPPAVPELLEVSDVKGPDPITVDEDGNIRDAQKKGTIDKDHGVIEDGGVTNSAQLEFHGKGEAGLTVRLYYKDPVTGKDVLAGSATVNKKGEWMLKPDKALKDGDYEFEIRQVSKAGKESEDNNPGFKVEIDNTKPVFDLTSVELTQNDGEPIKLPDYNNQSRIVDIDDLEGLVFKGEFAMKDVQWVKVYDLSADPNKTEAPLAIVKVVDGKWEWDMSGLNLSRGGHRLQFTAVDRAGNEGDLQDFNGSSSSRDIVIRIDYQPKAASGGDGKDENNTGDDNDKNTGDGKDESNTGDGSQSPEDSRAPDDSQEPVKGAVDDNQTDAEALPYHSGDTFSAIGYGSGAEDAANYALDSITQPMGEGKAAVSSLQAPFHWMDDGGNAAGFGGQDNLPALAYGADEAVNLWNGFENPAYEDAAVIQTADEPAVSVENADSHAEVAVADAEHHAVDADDATGGGGDLPNDLQISDLLYQDGAQAGLAETDVSLPFDLPFGQWGMDDIEQAALHAQVLV</sequence>
<accession>A0A1U9JVM0</accession>
<feature type="domain" description="Bacterial Ig-like" evidence="2">
    <location>
        <begin position="319"/>
        <end position="413"/>
    </location>
</feature>
<reference evidence="4 5" key="2">
    <citation type="journal article" date="2016" name="Sci. Rep.">
        <title>The genome of Rhizobiales bacteria in predatory ants reveals urease gene functions but no genes for nitrogen fixation.</title>
        <authorList>
            <person name="Neuvonen M.M."/>
            <person name="Tamarit D."/>
            <person name="Naslund K."/>
            <person name="Liebig J."/>
            <person name="Feldhaar H."/>
            <person name="Moran N.A."/>
            <person name="Guy L."/>
            <person name="Andersson S.G."/>
        </authorList>
    </citation>
    <scope>NUCLEOTIDE SEQUENCE [LARGE SCALE GENOMIC DNA]</scope>
    <source>
        <strain evidence="4 5">Hsal</strain>
    </source>
</reference>
<dbReference type="STRING" id="1902579.BHV28_12240"/>
<proteinExistence type="predicted"/>
<dbReference type="Proteomes" id="UP000188912">
    <property type="component" value="Chromosome"/>
</dbReference>
<keyword evidence="5" id="KW-1185">Reference proteome</keyword>
<dbReference type="InterPro" id="IPR013783">
    <property type="entry name" value="Ig-like_fold"/>
</dbReference>
<feature type="region of interest" description="Disordered" evidence="1">
    <location>
        <begin position="543"/>
        <end position="598"/>
    </location>
</feature>
<feature type="compositionally biased region" description="Basic and acidic residues" evidence="1">
    <location>
        <begin position="551"/>
        <end position="573"/>
    </location>
</feature>